<dbReference type="RefSeq" id="WP_105336190.1">
    <property type="nucleotide sequence ID" value="NZ_PUHZ01000015.1"/>
</dbReference>
<evidence type="ECO:0000313" key="1">
    <source>
        <dbReference type="EMBL" id="PQO45209.1"/>
    </source>
</evidence>
<dbReference type="Proteomes" id="UP000237819">
    <property type="component" value="Unassembled WGS sequence"/>
</dbReference>
<evidence type="ECO:0000313" key="2">
    <source>
        <dbReference type="Proteomes" id="UP000237819"/>
    </source>
</evidence>
<sequence>MELSDFAPPPYPSEQQQIDALHKGLGRAGLWAQAGRLSTDTLLSACLEDWRFDGQFEEVRGNWLWELMGWLGGRDSFRTFILEELINSTEASPVFQLCQLVGQYALEGDQPSRSTLRHLVERRQFPDWPYVAEEEILRIDGVEGFTFLARIRGESLQTHEWDWHDDSFVRVASEQLGEEIVHSILGETHDRDIARFAQAWKAQPVVKPWEADREEREGRYTWPVERVISFAYGGGHCRWMVRWGIDADEMSLNQVADELWRADDPDLIYRLLYVFNHRQLPEFDPRLIAFCQYDDEKIRRNAYQALAMNPHESVRQFAIQKLEQGDVIRATELWVRNFRSGDETRLLSAISQSPDGDQRHRVLMKVHDLLEENPNADVSRLGLWSYRHNPCSFCRESLVRLFSSRKNAPQWLREEARYDANQETRQVILEST</sequence>
<accession>A0A2S8GL94</accession>
<proteinExistence type="predicted"/>
<protein>
    <submittedName>
        <fullName evidence="1">Uncharacterized protein</fullName>
    </submittedName>
</protein>
<dbReference type="AlphaFoldDB" id="A0A2S8GL94"/>
<organism evidence="1 2">
    <name type="scientific">Blastopirellula marina</name>
    <dbReference type="NCBI Taxonomy" id="124"/>
    <lineage>
        <taxon>Bacteria</taxon>
        <taxon>Pseudomonadati</taxon>
        <taxon>Planctomycetota</taxon>
        <taxon>Planctomycetia</taxon>
        <taxon>Pirellulales</taxon>
        <taxon>Pirellulaceae</taxon>
        <taxon>Blastopirellula</taxon>
    </lineage>
</organism>
<dbReference type="OrthoDB" id="2568996at2"/>
<gene>
    <name evidence="1" type="ORF">C5Y93_14695</name>
</gene>
<comment type="caution">
    <text evidence="1">The sequence shown here is derived from an EMBL/GenBank/DDBJ whole genome shotgun (WGS) entry which is preliminary data.</text>
</comment>
<dbReference type="EMBL" id="PUHZ01000015">
    <property type="protein sequence ID" value="PQO45209.1"/>
    <property type="molecule type" value="Genomic_DNA"/>
</dbReference>
<name>A0A2S8GL94_9BACT</name>
<reference evidence="1 2" key="1">
    <citation type="submission" date="2018-02" db="EMBL/GenBank/DDBJ databases">
        <title>Comparative genomes isolates from brazilian mangrove.</title>
        <authorList>
            <person name="Araujo J.E."/>
            <person name="Taketani R.G."/>
            <person name="Silva M.C.P."/>
            <person name="Loureco M.V."/>
            <person name="Andreote F.D."/>
        </authorList>
    </citation>
    <scope>NUCLEOTIDE SEQUENCE [LARGE SCALE GENOMIC DNA]</scope>
    <source>
        <strain evidence="1 2">Nap-Phe MGV</strain>
    </source>
</reference>